<dbReference type="AlphaFoldDB" id="A0A852V8K5"/>
<dbReference type="EMBL" id="JACCCO010000003">
    <property type="protein sequence ID" value="NYF44410.1"/>
    <property type="molecule type" value="Genomic_DNA"/>
</dbReference>
<proteinExistence type="inferred from homology"/>
<dbReference type="Pfam" id="PF02852">
    <property type="entry name" value="Pyr_redox_dim"/>
    <property type="match status" value="1"/>
</dbReference>
<dbReference type="Gene3D" id="3.50.50.60">
    <property type="entry name" value="FAD/NAD(P)-binding domain"/>
    <property type="match status" value="2"/>
</dbReference>
<protein>
    <submittedName>
        <fullName evidence="9">NADPH-dependent 2,4-dienoyl-CoA reductase/sulfur reductase-like enzyme</fullName>
    </submittedName>
</protein>
<dbReference type="InterPro" id="IPR023753">
    <property type="entry name" value="FAD/NAD-binding_dom"/>
</dbReference>
<dbReference type="RefSeq" id="WP_281395740.1">
    <property type="nucleotide sequence ID" value="NZ_JACCCO010000003.1"/>
</dbReference>
<dbReference type="PRINTS" id="PR00411">
    <property type="entry name" value="PNDRDTASEI"/>
</dbReference>
<dbReference type="InterPro" id="IPR050260">
    <property type="entry name" value="FAD-bd_OxRdtase"/>
</dbReference>
<organism evidence="9 10">
    <name type="scientific">Streptosporangium sandarakinum</name>
    <dbReference type="NCBI Taxonomy" id="1260955"/>
    <lineage>
        <taxon>Bacteria</taxon>
        <taxon>Bacillati</taxon>
        <taxon>Actinomycetota</taxon>
        <taxon>Actinomycetes</taxon>
        <taxon>Streptosporangiales</taxon>
        <taxon>Streptosporangiaceae</taxon>
        <taxon>Streptosporangium</taxon>
    </lineage>
</organism>
<accession>A0A852V8K5</accession>
<evidence type="ECO:0000256" key="1">
    <source>
        <dbReference type="ARBA" id="ARBA00001974"/>
    </source>
</evidence>
<feature type="domain" description="Pyridine nucleotide-disulphide oxidoreductase dimerisation" evidence="7">
    <location>
        <begin position="347"/>
        <end position="448"/>
    </location>
</feature>
<dbReference type="PANTHER" id="PTHR43429">
    <property type="entry name" value="PYRIDINE NUCLEOTIDE-DISULFIDE OXIDOREDUCTASE DOMAIN-CONTAINING"/>
    <property type="match status" value="1"/>
</dbReference>
<keyword evidence="5" id="KW-0560">Oxidoreductase</keyword>
<dbReference type="PRINTS" id="PR00368">
    <property type="entry name" value="FADPNR"/>
</dbReference>
<comment type="similarity">
    <text evidence="2">Belongs to the class-III pyridine nucleotide-disulfide oxidoreductase family.</text>
</comment>
<evidence type="ECO:0000259" key="8">
    <source>
        <dbReference type="Pfam" id="PF07992"/>
    </source>
</evidence>
<dbReference type="InterPro" id="IPR016156">
    <property type="entry name" value="FAD/NAD-linked_Rdtase_dimer_sf"/>
</dbReference>
<dbReference type="InterPro" id="IPR004099">
    <property type="entry name" value="Pyr_nucl-diS_OxRdtase_dimer"/>
</dbReference>
<evidence type="ECO:0000256" key="2">
    <source>
        <dbReference type="ARBA" id="ARBA00009130"/>
    </source>
</evidence>
<evidence type="ECO:0000256" key="3">
    <source>
        <dbReference type="ARBA" id="ARBA00022630"/>
    </source>
</evidence>
<dbReference type="SUPFAM" id="SSF51905">
    <property type="entry name" value="FAD/NAD(P)-binding domain"/>
    <property type="match status" value="1"/>
</dbReference>
<dbReference type="GO" id="GO:0016491">
    <property type="term" value="F:oxidoreductase activity"/>
    <property type="evidence" value="ECO:0007669"/>
    <property type="project" value="UniProtKB-KW"/>
</dbReference>
<comment type="caution">
    <text evidence="9">The sequence shown here is derived from an EMBL/GenBank/DDBJ whole genome shotgun (WGS) entry which is preliminary data.</text>
</comment>
<keyword evidence="4" id="KW-0274">FAD</keyword>
<evidence type="ECO:0000259" key="7">
    <source>
        <dbReference type="Pfam" id="PF02852"/>
    </source>
</evidence>
<dbReference type="InterPro" id="IPR036188">
    <property type="entry name" value="FAD/NAD-bd_sf"/>
</dbReference>
<gene>
    <name evidence="9" type="ORF">HDA43_006637</name>
</gene>
<evidence type="ECO:0000313" key="9">
    <source>
        <dbReference type="EMBL" id="NYF44410.1"/>
    </source>
</evidence>
<dbReference type="SUPFAM" id="SSF55424">
    <property type="entry name" value="FAD/NAD-linked reductases, dimerisation (C-terminal) domain"/>
    <property type="match status" value="1"/>
</dbReference>
<dbReference type="Pfam" id="PF07992">
    <property type="entry name" value="Pyr_redox_2"/>
    <property type="match status" value="1"/>
</dbReference>
<name>A0A852V8K5_9ACTN</name>
<keyword evidence="10" id="KW-1185">Reference proteome</keyword>
<dbReference type="PANTHER" id="PTHR43429:SF1">
    <property type="entry name" value="NAD(P)H SULFUR OXIDOREDUCTASE (COA-DEPENDENT)"/>
    <property type="match status" value="1"/>
</dbReference>
<keyword evidence="6" id="KW-0676">Redox-active center</keyword>
<feature type="domain" description="FAD/NAD(P)-binding" evidence="8">
    <location>
        <begin position="13"/>
        <end position="311"/>
    </location>
</feature>
<evidence type="ECO:0000313" key="10">
    <source>
        <dbReference type="Proteomes" id="UP000576393"/>
    </source>
</evidence>
<reference evidence="9 10" key="1">
    <citation type="submission" date="2020-07" db="EMBL/GenBank/DDBJ databases">
        <title>Sequencing the genomes of 1000 actinobacteria strains.</title>
        <authorList>
            <person name="Klenk H.-P."/>
        </authorList>
    </citation>
    <scope>NUCLEOTIDE SEQUENCE [LARGE SCALE GENOMIC DNA]</scope>
    <source>
        <strain evidence="9 10">DSM 45763</strain>
    </source>
</reference>
<sequence>MTACETGGTMAERLVVIGGDAAGMSAASQARNRRGPDDLRIVALEKGFHASYSACGIPYLVGGEVGGVEDLVVRRPEVFRDEQAIDLRLRSEVTEIDLDRRAVAVHDHEEGRDYWEPFDQLVVATGALPSRPGLPGADAAGVYGVQTLDDGAALLRAVEADGAERPRAATVVGGGYIGLEMAEALVRRGLSVTLVEAGEQPMGTLDPDMGALIADALRRLGVEVLLGEGVTGFSASGGRVDAVCVGNRSVRADLVVLGLGARPNTALADAAGIPVGETSGIRTDRRMRTPVEGVWAAGDCVETFHLVSHRPVAIALGTHANKQGRVVGINIGGGYASFPGVVGTAVSKICEYEVARTGLNEAEAAAAGFEFVTETVASTTRAHYYPGAREMRTKMIADRRTGRLLGAQIVGQEGAAKRIDTLALAVWHGMTVEEMTGLDLAYAPPFAPVWDPVLIAARKTAERLERLHTGG</sequence>
<evidence type="ECO:0000256" key="4">
    <source>
        <dbReference type="ARBA" id="ARBA00022827"/>
    </source>
</evidence>
<keyword evidence="3" id="KW-0285">Flavoprotein</keyword>
<evidence type="ECO:0000256" key="5">
    <source>
        <dbReference type="ARBA" id="ARBA00023002"/>
    </source>
</evidence>
<comment type="cofactor">
    <cofactor evidence="1">
        <name>FAD</name>
        <dbReference type="ChEBI" id="CHEBI:57692"/>
    </cofactor>
</comment>
<evidence type="ECO:0000256" key="6">
    <source>
        <dbReference type="ARBA" id="ARBA00023284"/>
    </source>
</evidence>
<dbReference type="Proteomes" id="UP000576393">
    <property type="component" value="Unassembled WGS sequence"/>
</dbReference>